<protein>
    <submittedName>
        <fullName evidence="2">Gliding motility protein RemB</fullName>
    </submittedName>
</protein>
<feature type="signal peptide" evidence="1">
    <location>
        <begin position="1"/>
        <end position="18"/>
    </location>
</feature>
<organism evidence="2 3">
    <name type="scientific">Sungkyunkwania multivorans</name>
    <dbReference type="NCBI Taxonomy" id="1173618"/>
    <lineage>
        <taxon>Bacteria</taxon>
        <taxon>Pseudomonadati</taxon>
        <taxon>Bacteroidota</taxon>
        <taxon>Flavobacteriia</taxon>
        <taxon>Flavobacteriales</taxon>
        <taxon>Flavobacteriaceae</taxon>
        <taxon>Sungkyunkwania</taxon>
    </lineage>
</organism>
<keyword evidence="3" id="KW-1185">Reference proteome</keyword>
<evidence type="ECO:0000313" key="2">
    <source>
        <dbReference type="EMBL" id="MFD0860985.1"/>
    </source>
</evidence>
<dbReference type="Gene3D" id="2.40.160.130">
    <property type="entry name" value="Capsule assembly protein Wzi"/>
    <property type="match status" value="1"/>
</dbReference>
<keyword evidence="1" id="KW-0732">Signal</keyword>
<evidence type="ECO:0000313" key="3">
    <source>
        <dbReference type="Proteomes" id="UP001596978"/>
    </source>
</evidence>
<feature type="chain" id="PRO_5046951181" evidence="1">
    <location>
        <begin position="19"/>
        <end position="701"/>
    </location>
</feature>
<evidence type="ECO:0000256" key="1">
    <source>
        <dbReference type="SAM" id="SignalP"/>
    </source>
</evidence>
<proteinExistence type="predicted"/>
<dbReference type="InterPro" id="IPR038636">
    <property type="entry name" value="Wzi_sf"/>
</dbReference>
<dbReference type="Proteomes" id="UP001596978">
    <property type="component" value="Unassembled WGS sequence"/>
</dbReference>
<comment type="caution">
    <text evidence="2">The sequence shown here is derived from an EMBL/GenBank/DDBJ whole genome shotgun (WGS) entry which is preliminary data.</text>
</comment>
<sequence length="701" mass="80128">MKKTLLLCAFLVAFATNAQKTYDAYYKYPVFEECQQVTVEELSSCFETTLKTFIFENFEVPSKIAQEDYKGKLVILFEVTSEGAFKVLYVDAVYKELIEESKRVFGLLPTVAPPLYSGRPTYMQFTLPVTIPLTKEMTLSSIGSKEKTNAISKAEVKNEFDMIEFDLKKDTIFEYSSALNIPLSHDRYSEFDQALNVVGSNNHTASKPYIYSEVSRYFDLDAQRESLLKNKSGWWGRKLWNEHMGTISGENYWFTIDPIVDLQLGTSGDDNVDYTYNNTRGLQVQGGLGKGFNFSATVFESQARFADYVNRYARSIAPAGGNPGIIPGRGIAKVFKEDAFDYPVAEGYISYSPTRAFNVQFGHGKNFIGDGYRSLLQSDVASPYPYLKLNTQFWKIRYTNTWMSLRDVRPAAVDSTGAFQTKYMANHYLSWNVSKRLNLGLFEAVMWKNDNGRGFDVNYLNPVIFYRAIEFSTGSRAGNAIVGLSSKYKWSDTFNMYGQFILDEFSLNDIKGGNKSWKNKYGYQIGFKYYNAFKVKNLLLQAEYNQVRPYTYSHNTGVLNYGHNNQSMAHLWGANFKEFIGIARYRHDRWYGSAKLIMGQRGFDFNEGGDTFNYGGDIYRSEVDRPSDTGIEIGQGNTTNVFLADLQAGYLVNPTTNLKLFANITYRNFDPEADTATEFQQNTTWFNIGLRTDIFNWYFDF</sequence>
<reference evidence="3" key="1">
    <citation type="journal article" date="2019" name="Int. J. Syst. Evol. Microbiol.">
        <title>The Global Catalogue of Microorganisms (GCM) 10K type strain sequencing project: providing services to taxonomists for standard genome sequencing and annotation.</title>
        <authorList>
            <consortium name="The Broad Institute Genomics Platform"/>
            <consortium name="The Broad Institute Genome Sequencing Center for Infectious Disease"/>
            <person name="Wu L."/>
            <person name="Ma J."/>
        </authorList>
    </citation>
    <scope>NUCLEOTIDE SEQUENCE [LARGE SCALE GENOMIC DNA]</scope>
    <source>
        <strain evidence="3">CCUG 62952</strain>
    </source>
</reference>
<name>A0ABW3CUX9_9FLAO</name>
<gene>
    <name evidence="2" type="ORF">ACFQ1M_02095</name>
</gene>
<dbReference type="EMBL" id="JBHTJH010000003">
    <property type="protein sequence ID" value="MFD0860985.1"/>
    <property type="molecule type" value="Genomic_DNA"/>
</dbReference>
<dbReference type="RefSeq" id="WP_386403150.1">
    <property type="nucleotide sequence ID" value="NZ_JBHTJH010000003.1"/>
</dbReference>
<accession>A0ABW3CUX9</accession>